<keyword evidence="8" id="KW-1015">Disulfide bond</keyword>
<accession>A0AAN7KNV6</accession>
<dbReference type="InterPro" id="IPR033124">
    <property type="entry name" value="Ser_caboxypep_his_AS"/>
</dbReference>
<keyword evidence="5 10" id="KW-0645">Protease</keyword>
<keyword evidence="9" id="KW-0325">Glycoprotein</keyword>
<name>A0AAN7KNV6_9MYRT</name>
<keyword evidence="7 10" id="KW-0378">Hydrolase</keyword>
<dbReference type="FunFam" id="3.40.50.1820:FF:000013">
    <property type="entry name" value="Carboxypeptidase"/>
    <property type="match status" value="1"/>
</dbReference>
<comment type="caution">
    <text evidence="11">The sequence shown here is derived from an EMBL/GenBank/DDBJ whole genome shotgun (WGS) entry which is preliminary data.</text>
</comment>
<evidence type="ECO:0000256" key="3">
    <source>
        <dbReference type="ARBA" id="ARBA00022525"/>
    </source>
</evidence>
<evidence type="ECO:0000256" key="9">
    <source>
        <dbReference type="ARBA" id="ARBA00023180"/>
    </source>
</evidence>
<evidence type="ECO:0000313" key="11">
    <source>
        <dbReference type="EMBL" id="KAK4773143.1"/>
    </source>
</evidence>
<dbReference type="Pfam" id="PF00450">
    <property type="entry name" value="Peptidase_S10"/>
    <property type="match status" value="1"/>
</dbReference>
<keyword evidence="4 10" id="KW-0121">Carboxypeptidase</keyword>
<reference evidence="11 12" key="1">
    <citation type="journal article" date="2023" name="Hortic Res">
        <title>Pangenome of water caltrop reveals structural variations and asymmetric subgenome divergence after allopolyploidization.</title>
        <authorList>
            <person name="Zhang X."/>
            <person name="Chen Y."/>
            <person name="Wang L."/>
            <person name="Yuan Y."/>
            <person name="Fang M."/>
            <person name="Shi L."/>
            <person name="Lu R."/>
            <person name="Comes H.P."/>
            <person name="Ma Y."/>
            <person name="Chen Y."/>
            <person name="Huang G."/>
            <person name="Zhou Y."/>
            <person name="Zheng Z."/>
            <person name="Qiu Y."/>
        </authorList>
    </citation>
    <scope>NUCLEOTIDE SEQUENCE [LARGE SCALE GENOMIC DNA]</scope>
    <source>
        <tissue evidence="11">Roots</tissue>
    </source>
</reference>
<dbReference type="GO" id="GO:0005773">
    <property type="term" value="C:vacuole"/>
    <property type="evidence" value="ECO:0007669"/>
    <property type="project" value="TreeGrafter"/>
</dbReference>
<evidence type="ECO:0000256" key="10">
    <source>
        <dbReference type="RuleBase" id="RU361156"/>
    </source>
</evidence>
<comment type="similarity">
    <text evidence="2 10">Belongs to the peptidase S10 family.</text>
</comment>
<comment type="subcellular location">
    <subcellularLocation>
        <location evidence="1">Secreted</location>
    </subcellularLocation>
</comment>
<dbReference type="PRINTS" id="PR00724">
    <property type="entry name" value="CRBOXYPTASEC"/>
</dbReference>
<dbReference type="EC" id="3.4.16.-" evidence="10"/>
<evidence type="ECO:0000256" key="8">
    <source>
        <dbReference type="ARBA" id="ARBA00023157"/>
    </source>
</evidence>
<dbReference type="GO" id="GO:0006508">
    <property type="term" value="P:proteolysis"/>
    <property type="evidence" value="ECO:0007669"/>
    <property type="project" value="UniProtKB-KW"/>
</dbReference>
<evidence type="ECO:0000256" key="7">
    <source>
        <dbReference type="ARBA" id="ARBA00022801"/>
    </source>
</evidence>
<dbReference type="InterPro" id="IPR018202">
    <property type="entry name" value="Ser_caboxypep_ser_AS"/>
</dbReference>
<sequence length="485" mass="54030">MASFLSFLSTCLFLHFLSFTSTPAAAADDGINAAAVTSDFDSDRVIHLPGQPSQLSISQFSGYVTVHPGHGRALFYWFFEAQSQPSQKPLLLWLNGGPGCSSIGYGAASELGPLRVATNGTALLFNKYAWNQEANLLFVESPVGVGFSYTNTSSDLSIIDDAFVAKDTYSFLVNWLKRFPQYKTRDFFIAGESYAGHYVPQLAELIYDRNRDTSGYPRINIKGFIVGNPETDDRNDYRGLLEYAWSHSVISDQLYDKAKSACDFKLEIWSQQCNEAMSSVFRAYAEIDIYNIYAPSCLINSSTTSFSSAAVDPATNSKSNSHALRMMRIPGGSDPCYSIYASDYFNRPDVQTALRARRGNGSVKWKVCSDMIFRSYNYTISSVLPTYTKLIKGGLKIWVYSGDADGRVPLIGSRYCMEDLRLPIKSPWHSWYHLHQVAGRILEFEGVTFLTVRGAGHLVPLDKPSQALALLHSFLTGDDLPKQRY</sequence>
<organism evidence="11 12">
    <name type="scientific">Trapa incisa</name>
    <dbReference type="NCBI Taxonomy" id="236973"/>
    <lineage>
        <taxon>Eukaryota</taxon>
        <taxon>Viridiplantae</taxon>
        <taxon>Streptophyta</taxon>
        <taxon>Embryophyta</taxon>
        <taxon>Tracheophyta</taxon>
        <taxon>Spermatophyta</taxon>
        <taxon>Magnoliopsida</taxon>
        <taxon>eudicotyledons</taxon>
        <taxon>Gunneridae</taxon>
        <taxon>Pentapetalae</taxon>
        <taxon>rosids</taxon>
        <taxon>malvids</taxon>
        <taxon>Myrtales</taxon>
        <taxon>Lythraceae</taxon>
        <taxon>Trapa</taxon>
    </lineage>
</organism>
<dbReference type="InterPro" id="IPR029058">
    <property type="entry name" value="AB_hydrolase_fold"/>
</dbReference>
<dbReference type="PROSITE" id="PS00560">
    <property type="entry name" value="CARBOXYPEPT_SER_HIS"/>
    <property type="match status" value="1"/>
</dbReference>
<keyword evidence="12" id="KW-1185">Reference proteome</keyword>
<dbReference type="AlphaFoldDB" id="A0AAN7KNV6"/>
<evidence type="ECO:0000256" key="2">
    <source>
        <dbReference type="ARBA" id="ARBA00009431"/>
    </source>
</evidence>
<dbReference type="GO" id="GO:0005576">
    <property type="term" value="C:extracellular region"/>
    <property type="evidence" value="ECO:0007669"/>
    <property type="project" value="UniProtKB-SubCell"/>
</dbReference>
<dbReference type="PANTHER" id="PTHR11802">
    <property type="entry name" value="SERINE PROTEASE FAMILY S10 SERINE CARBOXYPEPTIDASE"/>
    <property type="match status" value="1"/>
</dbReference>
<dbReference type="PROSITE" id="PS00131">
    <property type="entry name" value="CARBOXYPEPT_SER_SER"/>
    <property type="match status" value="1"/>
</dbReference>
<dbReference type="Gene3D" id="3.40.50.1820">
    <property type="entry name" value="alpha/beta hydrolase"/>
    <property type="match status" value="1"/>
</dbReference>
<evidence type="ECO:0000256" key="1">
    <source>
        <dbReference type="ARBA" id="ARBA00004613"/>
    </source>
</evidence>
<evidence type="ECO:0000256" key="5">
    <source>
        <dbReference type="ARBA" id="ARBA00022670"/>
    </source>
</evidence>
<dbReference type="EMBL" id="JAXIOK010000004">
    <property type="protein sequence ID" value="KAK4773143.1"/>
    <property type="molecule type" value="Genomic_DNA"/>
</dbReference>
<evidence type="ECO:0000256" key="6">
    <source>
        <dbReference type="ARBA" id="ARBA00022729"/>
    </source>
</evidence>
<gene>
    <name evidence="11" type="ORF">SAY87_028162</name>
</gene>
<keyword evidence="3" id="KW-0964">Secreted</keyword>
<dbReference type="PANTHER" id="PTHR11802:SF235">
    <property type="entry name" value="SERINE CARBOXYPEPTIDASE-LIKE 33"/>
    <property type="match status" value="1"/>
</dbReference>
<keyword evidence="6 10" id="KW-0732">Signal</keyword>
<dbReference type="Gene3D" id="3.40.50.11320">
    <property type="match status" value="1"/>
</dbReference>
<feature type="signal peptide" evidence="10">
    <location>
        <begin position="1"/>
        <end position="26"/>
    </location>
</feature>
<protein>
    <recommendedName>
        <fullName evidence="10">Carboxypeptidase</fullName>
        <ecNumber evidence="10">3.4.16.-</ecNumber>
    </recommendedName>
</protein>
<dbReference type="Gene3D" id="6.10.250.940">
    <property type="match status" value="1"/>
</dbReference>
<proteinExistence type="inferred from homology"/>
<evidence type="ECO:0000313" key="12">
    <source>
        <dbReference type="Proteomes" id="UP001345219"/>
    </source>
</evidence>
<feature type="chain" id="PRO_5042663286" description="Carboxypeptidase" evidence="10">
    <location>
        <begin position="27"/>
        <end position="485"/>
    </location>
</feature>
<dbReference type="FunFam" id="3.40.50.11320:FF:000001">
    <property type="entry name" value="Carboxypeptidase"/>
    <property type="match status" value="1"/>
</dbReference>
<dbReference type="GO" id="GO:0004185">
    <property type="term" value="F:serine-type carboxypeptidase activity"/>
    <property type="evidence" value="ECO:0007669"/>
    <property type="project" value="UniProtKB-UniRule"/>
</dbReference>
<dbReference type="InterPro" id="IPR001563">
    <property type="entry name" value="Peptidase_S10"/>
</dbReference>
<evidence type="ECO:0000256" key="4">
    <source>
        <dbReference type="ARBA" id="ARBA00022645"/>
    </source>
</evidence>
<dbReference type="SUPFAM" id="SSF53474">
    <property type="entry name" value="alpha/beta-Hydrolases"/>
    <property type="match status" value="1"/>
</dbReference>
<dbReference type="Proteomes" id="UP001345219">
    <property type="component" value="Chromosome 22"/>
</dbReference>